<evidence type="ECO:0000256" key="2">
    <source>
        <dbReference type="ARBA" id="ARBA00022832"/>
    </source>
</evidence>
<accession>A0A074K0X1</accession>
<dbReference type="NCBIfam" id="NF006008">
    <property type="entry name" value="PRK08139.1"/>
    <property type="match status" value="1"/>
</dbReference>
<evidence type="ECO:0000313" key="7">
    <source>
        <dbReference type="EMBL" id="KEO61413.1"/>
    </source>
</evidence>
<gene>
    <name evidence="7" type="ORF">DT23_00170</name>
</gene>
<keyword evidence="3" id="KW-0809">Transit peptide</keyword>
<dbReference type="GO" id="GO:0006631">
    <property type="term" value="P:fatty acid metabolic process"/>
    <property type="evidence" value="ECO:0007669"/>
    <property type="project" value="UniProtKB-KW"/>
</dbReference>
<dbReference type="PANTHER" id="PTHR43602:SF1">
    <property type="entry name" value="ENOYL-COA HYDRATASE DOMAIN-CONTAINING PROTEIN 3, MITOCHONDRIAL"/>
    <property type="match status" value="1"/>
</dbReference>
<evidence type="ECO:0000256" key="3">
    <source>
        <dbReference type="ARBA" id="ARBA00022946"/>
    </source>
</evidence>
<dbReference type="AlphaFoldDB" id="A0A074K0X1"/>
<keyword evidence="2" id="KW-0276">Fatty acid metabolism</keyword>
<evidence type="ECO:0000256" key="4">
    <source>
        <dbReference type="ARBA" id="ARBA00023098"/>
    </source>
</evidence>
<dbReference type="InterPro" id="IPR001753">
    <property type="entry name" value="Enoyl-CoA_hydra/iso"/>
</dbReference>
<dbReference type="GO" id="GO:0016836">
    <property type="term" value="F:hydro-lyase activity"/>
    <property type="evidence" value="ECO:0007669"/>
    <property type="project" value="TreeGrafter"/>
</dbReference>
<keyword evidence="8" id="KW-1185">Reference proteome</keyword>
<dbReference type="CDD" id="cd06558">
    <property type="entry name" value="crotonase-like"/>
    <property type="match status" value="1"/>
</dbReference>
<dbReference type="Gene3D" id="1.10.12.10">
    <property type="entry name" value="Lyase 2-enoyl-coa Hydratase, Chain A, domain 2"/>
    <property type="match status" value="1"/>
</dbReference>
<dbReference type="eggNOG" id="COG1024">
    <property type="taxonomic scope" value="Bacteria"/>
</dbReference>
<protein>
    <recommendedName>
        <fullName evidence="6">Enoyl-CoA hydratase domain-containing protein 3, mitochondrial</fullName>
    </recommendedName>
</protein>
<evidence type="ECO:0000313" key="8">
    <source>
        <dbReference type="Proteomes" id="UP000027471"/>
    </source>
</evidence>
<proteinExistence type="inferred from homology"/>
<dbReference type="EMBL" id="AUNB01000001">
    <property type="protein sequence ID" value="KEO61413.1"/>
    <property type="molecule type" value="Genomic_DNA"/>
</dbReference>
<dbReference type="PANTHER" id="PTHR43602">
    <property type="match status" value="1"/>
</dbReference>
<name>A0A074K0X1_9RHOB</name>
<comment type="function">
    <text evidence="5">May play a role in fatty acid biosynthesis and insulin sensitivity.</text>
</comment>
<sequence>MSDLVIRDDKGAVAHLTMNAPGSLNALSDAMLAALKTRFSELASDDTIKVVVLKGAGKAFCAGHDLKEMQRGRESADKGRAYFADLFFRCAEVMQMIPALPQPVIAQAHGIATAAGCQLVASCDLAVAAEGTRFGVNGVNIGLFCSTPMVALSRNVPRKVAFEMLTTGEFIDAGRAREVGLINRIAPHDALDAETDKLAETLAAKLGAAVKIGKQAFYDQANMDLAQAYEHTAAVMVENMLWRDTEEGLQAFIEKRKPDWADS</sequence>
<dbReference type="InterPro" id="IPR029045">
    <property type="entry name" value="ClpP/crotonase-like_dom_sf"/>
</dbReference>
<dbReference type="Gene3D" id="3.90.226.10">
    <property type="entry name" value="2-enoyl-CoA Hydratase, Chain A, domain 1"/>
    <property type="match status" value="1"/>
</dbReference>
<dbReference type="InterPro" id="IPR052377">
    <property type="entry name" value="Mitochondrial_ECH-domain"/>
</dbReference>
<comment type="similarity">
    <text evidence="1">Belongs to the enoyl-CoA hydratase/isomerase family.</text>
</comment>
<dbReference type="STRING" id="1353528.DT23_00170"/>
<comment type="caution">
    <text evidence="7">The sequence shown here is derived from an EMBL/GenBank/DDBJ whole genome shotgun (WGS) entry which is preliminary data.</text>
</comment>
<keyword evidence="4" id="KW-0443">Lipid metabolism</keyword>
<dbReference type="InterPro" id="IPR014748">
    <property type="entry name" value="Enoyl-CoA_hydra_C"/>
</dbReference>
<reference evidence="7 8" key="1">
    <citation type="journal article" date="2015" name="Antonie Van Leeuwenhoek">
        <title>Thioclava indica sp. nov., isolated from surface seawater of the Indian Ocean.</title>
        <authorList>
            <person name="Liu Y."/>
            <person name="Lai Q."/>
            <person name="Du J."/>
            <person name="Xu H."/>
            <person name="Jiang L."/>
            <person name="Shao Z."/>
        </authorList>
    </citation>
    <scope>NUCLEOTIDE SEQUENCE [LARGE SCALE GENOMIC DNA]</scope>
    <source>
        <strain evidence="7 8">DT23-4</strain>
    </source>
</reference>
<organism evidence="7 8">
    <name type="scientific">Thioclava indica</name>
    <dbReference type="NCBI Taxonomy" id="1353528"/>
    <lineage>
        <taxon>Bacteria</taxon>
        <taxon>Pseudomonadati</taxon>
        <taxon>Pseudomonadota</taxon>
        <taxon>Alphaproteobacteria</taxon>
        <taxon>Rhodobacterales</taxon>
        <taxon>Paracoccaceae</taxon>
        <taxon>Thioclava</taxon>
    </lineage>
</organism>
<evidence type="ECO:0000256" key="1">
    <source>
        <dbReference type="ARBA" id="ARBA00005254"/>
    </source>
</evidence>
<evidence type="ECO:0000256" key="5">
    <source>
        <dbReference type="ARBA" id="ARBA00037410"/>
    </source>
</evidence>
<dbReference type="Proteomes" id="UP000027471">
    <property type="component" value="Unassembled WGS sequence"/>
</dbReference>
<dbReference type="Pfam" id="PF00378">
    <property type="entry name" value="ECH_1"/>
    <property type="match status" value="1"/>
</dbReference>
<evidence type="ECO:0000256" key="6">
    <source>
        <dbReference type="ARBA" id="ARBA00040545"/>
    </source>
</evidence>
<dbReference type="RefSeq" id="WP_038127021.1">
    <property type="nucleotide sequence ID" value="NZ_AUNB01000001.1"/>
</dbReference>
<dbReference type="SUPFAM" id="SSF52096">
    <property type="entry name" value="ClpP/crotonase"/>
    <property type="match status" value="1"/>
</dbReference>
<dbReference type="OrthoDB" id="9795613at2"/>